<name>A0A2T3KBH2_9GAMM</name>
<sequence length="267" mass="30304">MPASLTAPNLQQLQHQFAAALHYQPHDAATMVNSDQFSAQQRLQLYCNNFIISLTEVLASTYPTVKAMIGEQCFEQLARHHILSQPLPQADVTAYGDHFENTITAQPALVASLPYLVDLARLEWLRDIVSRLASHAGTLPLEKLRQLEHPTNSVNLQQCYFHIPTSTRVFSSQYAVVSLWEIVNDTNDNHQQQQLALLDINQPQTALLQHFQWQVWQQDSAPELIALVRDCQCQRPIATHTRSQLTLLPQLLHHHLIDDICEVNGDD</sequence>
<dbReference type="Proteomes" id="UP000241426">
    <property type="component" value="Unassembled WGS sequence"/>
</dbReference>
<dbReference type="Pfam" id="PF09836">
    <property type="entry name" value="DUF2063"/>
    <property type="match status" value="1"/>
</dbReference>
<dbReference type="EMBL" id="PYNF01000039">
    <property type="protein sequence ID" value="PSU90928.1"/>
    <property type="molecule type" value="Genomic_DNA"/>
</dbReference>
<evidence type="ECO:0000259" key="1">
    <source>
        <dbReference type="Pfam" id="PF09836"/>
    </source>
</evidence>
<dbReference type="AlphaFoldDB" id="A0A2T3KBH2"/>
<evidence type="ECO:0000313" key="2">
    <source>
        <dbReference type="EMBL" id="PSU90928.1"/>
    </source>
</evidence>
<dbReference type="InterPro" id="IPR044922">
    <property type="entry name" value="DUF2063_N_sf"/>
</dbReference>
<protein>
    <submittedName>
        <fullName evidence="2">DUF2063 domain-containing protein</fullName>
    </submittedName>
</protein>
<evidence type="ECO:0000313" key="3">
    <source>
        <dbReference type="Proteomes" id="UP000241426"/>
    </source>
</evidence>
<proteinExistence type="predicted"/>
<feature type="domain" description="Putative DNA-binding" evidence="1">
    <location>
        <begin position="12"/>
        <end position="99"/>
    </location>
</feature>
<dbReference type="RefSeq" id="WP_107194907.1">
    <property type="nucleotide sequence ID" value="NZ_PYNF01000039.1"/>
</dbReference>
<organism evidence="2 3">
    <name type="scientific">Photobacterium kishitanii</name>
    <dbReference type="NCBI Taxonomy" id="318456"/>
    <lineage>
        <taxon>Bacteria</taxon>
        <taxon>Pseudomonadati</taxon>
        <taxon>Pseudomonadota</taxon>
        <taxon>Gammaproteobacteria</taxon>
        <taxon>Vibrionales</taxon>
        <taxon>Vibrionaceae</taxon>
        <taxon>Photobacterium</taxon>
    </lineage>
</organism>
<gene>
    <name evidence="2" type="ORF">C9J27_23435</name>
</gene>
<comment type="caution">
    <text evidence="2">The sequence shown here is derived from an EMBL/GenBank/DDBJ whole genome shotgun (WGS) entry which is preliminary data.</text>
</comment>
<reference evidence="2 3" key="1">
    <citation type="submission" date="2018-01" db="EMBL/GenBank/DDBJ databases">
        <title>Whole genome sequencing of Histamine producing bacteria.</title>
        <authorList>
            <person name="Butler K."/>
        </authorList>
    </citation>
    <scope>NUCLEOTIDE SEQUENCE [LARGE SCALE GENOMIC DNA]</scope>
    <source>
        <strain evidence="2 3">FS-7.2</strain>
    </source>
</reference>
<dbReference type="InterPro" id="IPR018640">
    <property type="entry name" value="DUF2063"/>
</dbReference>
<dbReference type="Gene3D" id="1.10.150.690">
    <property type="entry name" value="DUF2063"/>
    <property type="match status" value="1"/>
</dbReference>
<accession>A0A2T3KBH2</accession>